<protein>
    <recommendedName>
        <fullName evidence="2">WLM domain-containing protein</fullName>
    </recommendedName>
</protein>
<proteinExistence type="predicted"/>
<organism evidence="1">
    <name type="scientific">viral metagenome</name>
    <dbReference type="NCBI Taxonomy" id="1070528"/>
    <lineage>
        <taxon>unclassified sequences</taxon>
        <taxon>metagenomes</taxon>
        <taxon>organismal metagenomes</taxon>
    </lineage>
</organism>
<sequence length="141" mass="16382">MSSVLLGIVLFILVVLKIMYEIRDNYENQVEDDDVLDLVEQVRHVDPKVDGIVDHLKFFEGRKSYTINKTYVHICKKDKYGKLYAKNQLVLVLLHEIAHALCDEVGHTDKFNKILDDLLDKAAKKKIYDPSIPNIPDYCEY</sequence>
<evidence type="ECO:0000313" key="1">
    <source>
        <dbReference type="EMBL" id="QHU15719.1"/>
    </source>
</evidence>
<reference evidence="1" key="1">
    <citation type="journal article" date="2020" name="Nature">
        <title>Giant virus diversity and host interactions through global metagenomics.</title>
        <authorList>
            <person name="Schulz F."/>
            <person name="Roux S."/>
            <person name="Paez-Espino D."/>
            <person name="Jungbluth S."/>
            <person name="Walsh D.A."/>
            <person name="Denef V.J."/>
            <person name="McMahon K.D."/>
            <person name="Konstantinidis K.T."/>
            <person name="Eloe-Fadrosh E.A."/>
            <person name="Kyrpides N.C."/>
            <person name="Woyke T."/>
        </authorList>
    </citation>
    <scope>NUCLEOTIDE SEQUENCE</scope>
    <source>
        <strain evidence="1">GVMAG-S-3300010158-109</strain>
    </source>
</reference>
<dbReference type="EMBL" id="MN740867">
    <property type="protein sequence ID" value="QHU15719.1"/>
    <property type="molecule type" value="Genomic_DNA"/>
</dbReference>
<evidence type="ECO:0008006" key="2">
    <source>
        <dbReference type="Google" id="ProtNLM"/>
    </source>
</evidence>
<name>A0A6C0KDI2_9ZZZZ</name>
<dbReference type="AlphaFoldDB" id="A0A6C0KDI2"/>
<accession>A0A6C0KDI2</accession>